<proteinExistence type="predicted"/>
<organism evidence="2 3">
    <name type="scientific">Micrococcus lylae</name>
    <dbReference type="NCBI Taxonomy" id="1273"/>
    <lineage>
        <taxon>Bacteria</taxon>
        <taxon>Bacillati</taxon>
        <taxon>Actinomycetota</taxon>
        <taxon>Actinomycetes</taxon>
        <taxon>Micrococcales</taxon>
        <taxon>Micrococcaceae</taxon>
        <taxon>Micrococcus</taxon>
    </lineage>
</organism>
<gene>
    <name evidence="2" type="ORF">E4A49_01825</name>
</gene>
<evidence type="ECO:0000256" key="1">
    <source>
        <dbReference type="SAM" id="MobiDB-lite"/>
    </source>
</evidence>
<evidence type="ECO:0000313" key="2">
    <source>
        <dbReference type="EMBL" id="TFI01267.1"/>
    </source>
</evidence>
<keyword evidence="3" id="KW-1185">Reference proteome</keyword>
<reference evidence="2 3" key="1">
    <citation type="submission" date="2019-03" db="EMBL/GenBank/DDBJ databases">
        <title>Reclassification of Micrococcus aloeverae and Micrococcus yunnanensis as later heterotypic synonyms of Micrococcus luteus.</title>
        <authorList>
            <person name="Huang C.-H."/>
        </authorList>
    </citation>
    <scope>NUCLEOTIDE SEQUENCE [LARGE SCALE GENOMIC DNA]</scope>
    <source>
        <strain evidence="2 3">BCRC 12151</strain>
    </source>
</reference>
<name>A0ABY2K5A0_9MICC</name>
<protein>
    <submittedName>
        <fullName evidence="2">Acyl-CoA carboxylase subunit epsilon</fullName>
    </submittedName>
</protein>
<feature type="region of interest" description="Disordered" evidence="1">
    <location>
        <begin position="22"/>
        <end position="76"/>
    </location>
</feature>
<dbReference type="Proteomes" id="UP000297477">
    <property type="component" value="Unassembled WGS sequence"/>
</dbReference>
<feature type="compositionally biased region" description="Basic and acidic residues" evidence="1">
    <location>
        <begin position="31"/>
        <end position="56"/>
    </location>
</feature>
<dbReference type="EMBL" id="SPKT01000002">
    <property type="protein sequence ID" value="TFI01267.1"/>
    <property type="molecule type" value="Genomic_DNA"/>
</dbReference>
<accession>A0ABY2K5A0</accession>
<evidence type="ECO:0000313" key="3">
    <source>
        <dbReference type="Proteomes" id="UP000297477"/>
    </source>
</evidence>
<comment type="caution">
    <text evidence="2">The sequence shown here is derived from an EMBL/GenBank/DDBJ whole genome shotgun (WGS) entry which is preliminary data.</text>
</comment>
<sequence>MQISGAHLEPEEMAALTAVIHQLQAGAPPVESERGGREQHRPSGPRGVDRTLDRRQRLGLWARPGSGQWRRGEGPQ</sequence>